<evidence type="ECO:0000256" key="7">
    <source>
        <dbReference type="ARBA" id="ARBA00023016"/>
    </source>
</evidence>
<keyword evidence="5" id="KW-0378">Hydrolase</keyword>
<dbReference type="SUPFAM" id="SSF54786">
    <property type="entry name" value="YcfA/nrd intein domain"/>
    <property type="match status" value="1"/>
</dbReference>
<proteinExistence type="inferred from homology"/>
<evidence type="ECO:0000256" key="4">
    <source>
        <dbReference type="ARBA" id="ARBA00022759"/>
    </source>
</evidence>
<keyword evidence="6" id="KW-0694">RNA-binding</keyword>
<accession>W0FLJ7</accession>
<dbReference type="GO" id="GO:0003729">
    <property type="term" value="F:mRNA binding"/>
    <property type="evidence" value="ECO:0007669"/>
    <property type="project" value="InterPro"/>
</dbReference>
<keyword evidence="2" id="KW-1277">Toxin-antitoxin system</keyword>
<reference evidence="8" key="1">
    <citation type="journal article" date="2013" name="PLoS ONE">
        <title>Metagenomic insights into the carbohydrate-active enzymes carried by the microorganisms adhering to solid digesta in the rumen of cows.</title>
        <authorList>
            <person name="Wang L."/>
            <person name="Hatem A."/>
            <person name="Catalyurek U.V."/>
            <person name="Morrison M."/>
            <person name="Yu Z."/>
        </authorList>
    </citation>
    <scope>NUCLEOTIDE SEQUENCE</scope>
</reference>
<dbReference type="EMBL" id="KC246853">
    <property type="protein sequence ID" value="AHF25811.1"/>
    <property type="molecule type" value="Genomic_DNA"/>
</dbReference>
<evidence type="ECO:0000256" key="5">
    <source>
        <dbReference type="ARBA" id="ARBA00022801"/>
    </source>
</evidence>
<keyword evidence="3" id="KW-0540">Nuclease</keyword>
<evidence type="ECO:0000256" key="1">
    <source>
        <dbReference type="ARBA" id="ARBA00006620"/>
    </source>
</evidence>
<organism evidence="8">
    <name type="scientific">uncultured bacterium Contigcl_289</name>
    <dbReference type="NCBI Taxonomy" id="1393669"/>
    <lineage>
        <taxon>Bacteria</taxon>
        <taxon>environmental samples</taxon>
    </lineage>
</organism>
<evidence type="ECO:0000256" key="2">
    <source>
        <dbReference type="ARBA" id="ARBA00022649"/>
    </source>
</evidence>
<name>W0FLJ7_9BACT</name>
<dbReference type="AlphaFoldDB" id="W0FLJ7"/>
<keyword evidence="4" id="KW-0255">Endonuclease</keyword>
<evidence type="ECO:0000313" key="8">
    <source>
        <dbReference type="EMBL" id="AHF25811.1"/>
    </source>
</evidence>
<dbReference type="InterPro" id="IPR038570">
    <property type="entry name" value="HicA_sf"/>
</dbReference>
<dbReference type="InterPro" id="IPR012933">
    <property type="entry name" value="HicA_mRNA_interferase"/>
</dbReference>
<dbReference type="GO" id="GO:0016787">
    <property type="term" value="F:hydrolase activity"/>
    <property type="evidence" value="ECO:0007669"/>
    <property type="project" value="UniProtKB-KW"/>
</dbReference>
<comment type="similarity">
    <text evidence="1">Belongs to the HicA mRNA interferase family.</text>
</comment>
<keyword evidence="7" id="KW-0346">Stress response</keyword>
<protein>
    <submittedName>
        <fullName evidence="8">YcfA-like protein</fullName>
    </submittedName>
</protein>
<evidence type="ECO:0000256" key="6">
    <source>
        <dbReference type="ARBA" id="ARBA00022884"/>
    </source>
</evidence>
<dbReference type="Pfam" id="PF07927">
    <property type="entry name" value="HicA_toxin"/>
    <property type="match status" value="1"/>
</dbReference>
<dbReference type="Gene3D" id="3.30.920.30">
    <property type="entry name" value="Hypothetical protein"/>
    <property type="match status" value="1"/>
</dbReference>
<sequence length="84" mass="9946">MSKWEKLLKKILSLDPDIRFEELQKVLESYGYEMKAPKSGSSHFTFRKKGYPIITIPKHIPIKKVYIQIVKELIESEESKHEKI</sequence>
<dbReference type="GO" id="GO:0004519">
    <property type="term" value="F:endonuclease activity"/>
    <property type="evidence" value="ECO:0007669"/>
    <property type="project" value="UniProtKB-KW"/>
</dbReference>
<evidence type="ECO:0000256" key="3">
    <source>
        <dbReference type="ARBA" id="ARBA00022722"/>
    </source>
</evidence>